<evidence type="ECO:0000313" key="1">
    <source>
        <dbReference type="EMBL" id="GAA0173997.1"/>
    </source>
</evidence>
<accession>A0AAV3RI70</accession>
<sequence>MVYEAQHEFRYAPINMDNKYTAGNSDEGSVRRLSGMQWQKLLNLLGNSETVSANRLTVQFTKDACLIRDPTLRTMIGVGKRRNGLYYFCSIPKALMFHVDGKESPVFTVYFIIRSSIK</sequence>
<evidence type="ECO:0000313" key="2">
    <source>
        <dbReference type="Proteomes" id="UP001454036"/>
    </source>
</evidence>
<comment type="caution">
    <text evidence="1">The sequence shown here is derived from an EMBL/GenBank/DDBJ whole genome shotgun (WGS) entry which is preliminary data.</text>
</comment>
<gene>
    <name evidence="1" type="ORF">LIER_27482</name>
</gene>
<dbReference type="Proteomes" id="UP001454036">
    <property type="component" value="Unassembled WGS sequence"/>
</dbReference>
<protein>
    <submittedName>
        <fullName evidence="1">Uncharacterized protein</fullName>
    </submittedName>
</protein>
<dbReference type="AlphaFoldDB" id="A0AAV3RI70"/>
<proteinExistence type="predicted"/>
<name>A0AAV3RI70_LITER</name>
<dbReference type="EMBL" id="BAABME010008864">
    <property type="protein sequence ID" value="GAA0173997.1"/>
    <property type="molecule type" value="Genomic_DNA"/>
</dbReference>
<reference evidence="1 2" key="1">
    <citation type="submission" date="2024-01" db="EMBL/GenBank/DDBJ databases">
        <title>The complete chloroplast genome sequence of Lithospermum erythrorhizon: insights into the phylogenetic relationship among Boraginaceae species and the maternal lineages of purple gromwells.</title>
        <authorList>
            <person name="Okada T."/>
            <person name="Watanabe K."/>
        </authorList>
    </citation>
    <scope>NUCLEOTIDE SEQUENCE [LARGE SCALE GENOMIC DNA]</scope>
</reference>
<organism evidence="1 2">
    <name type="scientific">Lithospermum erythrorhizon</name>
    <name type="common">Purple gromwell</name>
    <name type="synonym">Lithospermum officinale var. erythrorhizon</name>
    <dbReference type="NCBI Taxonomy" id="34254"/>
    <lineage>
        <taxon>Eukaryota</taxon>
        <taxon>Viridiplantae</taxon>
        <taxon>Streptophyta</taxon>
        <taxon>Embryophyta</taxon>
        <taxon>Tracheophyta</taxon>
        <taxon>Spermatophyta</taxon>
        <taxon>Magnoliopsida</taxon>
        <taxon>eudicotyledons</taxon>
        <taxon>Gunneridae</taxon>
        <taxon>Pentapetalae</taxon>
        <taxon>asterids</taxon>
        <taxon>lamiids</taxon>
        <taxon>Boraginales</taxon>
        <taxon>Boraginaceae</taxon>
        <taxon>Boraginoideae</taxon>
        <taxon>Lithospermeae</taxon>
        <taxon>Lithospermum</taxon>
    </lineage>
</organism>
<keyword evidence="2" id="KW-1185">Reference proteome</keyword>